<reference evidence="1" key="1">
    <citation type="submission" date="2022-02" db="EMBL/GenBank/DDBJ databases">
        <title>Plant Genome Project.</title>
        <authorList>
            <person name="Zhang R.-G."/>
        </authorList>
    </citation>
    <scope>NUCLEOTIDE SEQUENCE</scope>
    <source>
        <strain evidence="1">AT1</strain>
    </source>
</reference>
<evidence type="ECO:0000313" key="1">
    <source>
        <dbReference type="EMBL" id="KAI8567489.1"/>
    </source>
</evidence>
<dbReference type="EMBL" id="CM046389">
    <property type="protein sequence ID" value="KAI8567489.1"/>
    <property type="molecule type" value="Genomic_DNA"/>
</dbReference>
<protein>
    <submittedName>
        <fullName evidence="1">Uncharacterized protein</fullName>
    </submittedName>
</protein>
<dbReference type="Proteomes" id="UP001062846">
    <property type="component" value="Chromosome 2"/>
</dbReference>
<organism evidence="1 2">
    <name type="scientific">Rhododendron molle</name>
    <name type="common">Chinese azalea</name>
    <name type="synonym">Azalea mollis</name>
    <dbReference type="NCBI Taxonomy" id="49168"/>
    <lineage>
        <taxon>Eukaryota</taxon>
        <taxon>Viridiplantae</taxon>
        <taxon>Streptophyta</taxon>
        <taxon>Embryophyta</taxon>
        <taxon>Tracheophyta</taxon>
        <taxon>Spermatophyta</taxon>
        <taxon>Magnoliopsida</taxon>
        <taxon>eudicotyledons</taxon>
        <taxon>Gunneridae</taxon>
        <taxon>Pentapetalae</taxon>
        <taxon>asterids</taxon>
        <taxon>Ericales</taxon>
        <taxon>Ericaceae</taxon>
        <taxon>Ericoideae</taxon>
        <taxon>Rhodoreae</taxon>
        <taxon>Rhododendron</taxon>
    </lineage>
</organism>
<accession>A0ACC0PR02</accession>
<gene>
    <name evidence="1" type="ORF">RHMOL_Rhmol02G0126200</name>
</gene>
<evidence type="ECO:0000313" key="2">
    <source>
        <dbReference type="Proteomes" id="UP001062846"/>
    </source>
</evidence>
<keyword evidence="2" id="KW-1185">Reference proteome</keyword>
<comment type="caution">
    <text evidence="1">The sequence shown here is derived from an EMBL/GenBank/DDBJ whole genome shotgun (WGS) entry which is preliminary data.</text>
</comment>
<sequence>MVHTILKLSLAATIYWLWRECNSRVFQNRSQNCSSLQGFIIDDFHACISSWRGVKASPQNRDLAASWKISRKFFLP</sequence>
<proteinExistence type="predicted"/>
<name>A0ACC0PR02_RHOML</name>